<sequence>MEVWPLLLRVLIDSIQNFQQKEKTYSRHTSYMKQRLGRAYFTASQDLAVLALIYP</sequence>
<dbReference type="Proteomes" id="UP000008311">
    <property type="component" value="Unassembled WGS sequence"/>
</dbReference>
<gene>
    <name evidence="1" type="ORF">RCOM_1113230</name>
</gene>
<name>B9T0G3_RICCO</name>
<dbReference type="EMBL" id="EQ974303">
    <property type="protein sequence ID" value="EEF30652.1"/>
    <property type="molecule type" value="Genomic_DNA"/>
</dbReference>
<dbReference type="InParanoid" id="B9T0G3"/>
<accession>B9T0G3</accession>
<dbReference type="AlphaFoldDB" id="B9T0G3"/>
<proteinExistence type="predicted"/>
<evidence type="ECO:0000313" key="2">
    <source>
        <dbReference type="Proteomes" id="UP000008311"/>
    </source>
</evidence>
<protein>
    <submittedName>
        <fullName evidence="1">Uncharacterized protein</fullName>
    </submittedName>
</protein>
<reference evidence="2" key="1">
    <citation type="journal article" date="2010" name="Nat. Biotechnol.">
        <title>Draft genome sequence of the oilseed species Ricinus communis.</title>
        <authorList>
            <person name="Chan A.P."/>
            <person name="Crabtree J."/>
            <person name="Zhao Q."/>
            <person name="Lorenzi H."/>
            <person name="Orvis J."/>
            <person name="Puiu D."/>
            <person name="Melake-Berhan A."/>
            <person name="Jones K.M."/>
            <person name="Redman J."/>
            <person name="Chen G."/>
            <person name="Cahoon E.B."/>
            <person name="Gedil M."/>
            <person name="Stanke M."/>
            <person name="Haas B.J."/>
            <person name="Wortman J.R."/>
            <person name="Fraser-Liggett C.M."/>
            <person name="Ravel J."/>
            <person name="Rabinowicz P.D."/>
        </authorList>
    </citation>
    <scope>NUCLEOTIDE SEQUENCE [LARGE SCALE GENOMIC DNA]</scope>
    <source>
        <strain evidence="2">cv. Hale</strain>
    </source>
</reference>
<organism evidence="1 2">
    <name type="scientific">Ricinus communis</name>
    <name type="common">Castor bean</name>
    <dbReference type="NCBI Taxonomy" id="3988"/>
    <lineage>
        <taxon>Eukaryota</taxon>
        <taxon>Viridiplantae</taxon>
        <taxon>Streptophyta</taxon>
        <taxon>Embryophyta</taxon>
        <taxon>Tracheophyta</taxon>
        <taxon>Spermatophyta</taxon>
        <taxon>Magnoliopsida</taxon>
        <taxon>eudicotyledons</taxon>
        <taxon>Gunneridae</taxon>
        <taxon>Pentapetalae</taxon>
        <taxon>rosids</taxon>
        <taxon>fabids</taxon>
        <taxon>Malpighiales</taxon>
        <taxon>Euphorbiaceae</taxon>
        <taxon>Acalyphoideae</taxon>
        <taxon>Acalypheae</taxon>
        <taxon>Ricinus</taxon>
    </lineage>
</organism>
<keyword evidence="2" id="KW-1185">Reference proteome</keyword>
<evidence type="ECO:0000313" key="1">
    <source>
        <dbReference type="EMBL" id="EEF30652.1"/>
    </source>
</evidence>